<name>W2CMU6_9BACT</name>
<dbReference type="Proteomes" id="UP000018874">
    <property type="component" value="Unassembled WGS sequence"/>
</dbReference>
<keyword evidence="2" id="KW-1185">Reference proteome</keyword>
<comment type="caution">
    <text evidence="1">The sequence shown here is derived from an EMBL/GenBank/DDBJ whole genome shotgun (WGS) entry which is preliminary data.</text>
</comment>
<reference evidence="1 2" key="1">
    <citation type="submission" date="2013-11" db="EMBL/GenBank/DDBJ databases">
        <title>Single cell genomics of uncultured Tannerella BU063 (oral taxon 286).</title>
        <authorList>
            <person name="Beall C.J."/>
            <person name="Campbell A.G."/>
            <person name="Griffen A.L."/>
            <person name="Podar M."/>
            <person name="Leys E.J."/>
        </authorList>
    </citation>
    <scope>NUCLEOTIDE SEQUENCE [LARGE SCALE GENOMIC DNA]</scope>
    <source>
        <strain evidence="1">Cell 6/7/9</strain>
    </source>
</reference>
<accession>W2CMU6</accession>
<protein>
    <submittedName>
        <fullName evidence="1">Uncharacterized protein</fullName>
    </submittedName>
</protein>
<organism evidence="1 2">
    <name type="scientific">Tannerella sp. oral taxon BU063 isolate Cell 6/7/9</name>
    <dbReference type="NCBI Taxonomy" id="1411021"/>
    <lineage>
        <taxon>Bacteria</taxon>
        <taxon>Pseudomonadati</taxon>
        <taxon>Bacteroidota</taxon>
        <taxon>Bacteroidia</taxon>
        <taxon>Bacteroidales</taxon>
        <taxon>Tannerellaceae</taxon>
        <taxon>Tannerella</taxon>
    </lineage>
</organism>
<dbReference type="EMBL" id="AYYD01001189">
    <property type="protein sequence ID" value="ETK08353.1"/>
    <property type="molecule type" value="Genomic_DNA"/>
</dbReference>
<gene>
    <name evidence="1" type="ORF">T231_13340</name>
</gene>
<sequence length="98" mass="10765">MGLFAGYRPKAEGYLKLLFFESSQRDAGEIFRKGLTKSRRLSGAALFRVIAAGYLGSLAVGGKRQPEVVWPERLFGVHFRTLARLFAGYRPKAGGSLA</sequence>
<proteinExistence type="predicted"/>
<evidence type="ECO:0000313" key="1">
    <source>
        <dbReference type="EMBL" id="ETK08353.1"/>
    </source>
</evidence>
<evidence type="ECO:0000313" key="2">
    <source>
        <dbReference type="Proteomes" id="UP000018874"/>
    </source>
</evidence>
<dbReference type="AlphaFoldDB" id="W2CMU6"/>